<sequence length="76" mass="8666">MQGKGFRNGPVLLRAKPTQASALTHDSNLSEKENSPGEETVRRHWLRCRGCYKSWHPLAPRRKTTLEIVVEVLDVL</sequence>
<accession>A0A6A4RNZ1</accession>
<evidence type="ECO:0000256" key="1">
    <source>
        <dbReference type="SAM" id="MobiDB-lite"/>
    </source>
</evidence>
<feature type="compositionally biased region" description="Polar residues" evidence="1">
    <location>
        <begin position="18"/>
        <end position="27"/>
    </location>
</feature>
<feature type="region of interest" description="Disordered" evidence="1">
    <location>
        <begin position="1"/>
        <end position="38"/>
    </location>
</feature>
<organism evidence="2 3">
    <name type="scientific">Scophthalmus maximus</name>
    <name type="common">Turbot</name>
    <name type="synonym">Psetta maxima</name>
    <dbReference type="NCBI Taxonomy" id="52904"/>
    <lineage>
        <taxon>Eukaryota</taxon>
        <taxon>Metazoa</taxon>
        <taxon>Chordata</taxon>
        <taxon>Craniata</taxon>
        <taxon>Vertebrata</taxon>
        <taxon>Euteleostomi</taxon>
        <taxon>Actinopterygii</taxon>
        <taxon>Neopterygii</taxon>
        <taxon>Teleostei</taxon>
        <taxon>Neoteleostei</taxon>
        <taxon>Acanthomorphata</taxon>
        <taxon>Carangaria</taxon>
        <taxon>Pleuronectiformes</taxon>
        <taxon>Pleuronectoidei</taxon>
        <taxon>Scophthalmidae</taxon>
        <taxon>Scophthalmus</taxon>
    </lineage>
</organism>
<comment type="caution">
    <text evidence="2">The sequence shown here is derived from an EMBL/GenBank/DDBJ whole genome shotgun (WGS) entry which is preliminary data.</text>
</comment>
<proteinExistence type="predicted"/>
<protein>
    <submittedName>
        <fullName evidence="2">Uncharacterized protein</fullName>
    </submittedName>
</protein>
<evidence type="ECO:0000313" key="2">
    <source>
        <dbReference type="EMBL" id="KAF0021857.1"/>
    </source>
</evidence>
<evidence type="ECO:0000313" key="3">
    <source>
        <dbReference type="Proteomes" id="UP000438429"/>
    </source>
</evidence>
<dbReference type="AlphaFoldDB" id="A0A6A4RNZ1"/>
<dbReference type="Proteomes" id="UP000438429">
    <property type="component" value="Unassembled WGS sequence"/>
</dbReference>
<name>A0A6A4RNZ1_SCOMX</name>
<reference evidence="2 3" key="1">
    <citation type="submission" date="2019-06" db="EMBL/GenBank/DDBJ databases">
        <title>Draft genomes of female and male turbot (Scophthalmus maximus).</title>
        <authorList>
            <person name="Xu H."/>
            <person name="Xu X.-W."/>
            <person name="Shao C."/>
            <person name="Chen S."/>
        </authorList>
    </citation>
    <scope>NUCLEOTIDE SEQUENCE [LARGE SCALE GENOMIC DNA]</scope>
    <source>
        <strain evidence="2">Ysfricsl-2016a</strain>
        <tissue evidence="2">Blood</tissue>
    </source>
</reference>
<gene>
    <name evidence="2" type="ORF">F2P81_025890</name>
</gene>
<dbReference type="EMBL" id="VEVO01001364">
    <property type="protein sequence ID" value="KAF0021857.1"/>
    <property type="molecule type" value="Genomic_DNA"/>
</dbReference>
<feature type="compositionally biased region" description="Basic and acidic residues" evidence="1">
    <location>
        <begin position="28"/>
        <end position="38"/>
    </location>
</feature>